<feature type="chain" id="PRO_5045346752" evidence="5">
    <location>
        <begin position="22"/>
        <end position="347"/>
    </location>
</feature>
<organism evidence="7 8">
    <name type="scientific">Ruminococcus gauvreauii</name>
    <dbReference type="NCBI Taxonomy" id="438033"/>
    <lineage>
        <taxon>Bacteria</taxon>
        <taxon>Bacillati</taxon>
        <taxon>Bacillota</taxon>
        <taxon>Clostridia</taxon>
        <taxon>Eubacteriales</taxon>
        <taxon>Oscillospiraceae</taxon>
        <taxon>Ruminococcus</taxon>
    </lineage>
</organism>
<evidence type="ECO:0000256" key="1">
    <source>
        <dbReference type="ARBA" id="ARBA00004196"/>
    </source>
</evidence>
<dbReference type="PROSITE" id="PS51257">
    <property type="entry name" value="PROKAR_LIPOPROTEIN"/>
    <property type="match status" value="1"/>
</dbReference>
<dbReference type="PANTHER" id="PTHR46847">
    <property type="entry name" value="D-ALLOSE-BINDING PERIPLASMIC PROTEIN-RELATED"/>
    <property type="match status" value="1"/>
</dbReference>
<feature type="domain" description="Periplasmic binding protein" evidence="6">
    <location>
        <begin position="62"/>
        <end position="317"/>
    </location>
</feature>
<comment type="similarity">
    <text evidence="2">Belongs to the bacterial solute-binding protein 2 family.</text>
</comment>
<evidence type="ECO:0000256" key="2">
    <source>
        <dbReference type="ARBA" id="ARBA00007639"/>
    </source>
</evidence>
<evidence type="ECO:0000313" key="8">
    <source>
        <dbReference type="Proteomes" id="UP001060164"/>
    </source>
</evidence>
<dbReference type="SUPFAM" id="SSF53822">
    <property type="entry name" value="Periplasmic binding protein-like I"/>
    <property type="match status" value="1"/>
</dbReference>
<dbReference type="Gene3D" id="3.40.50.2300">
    <property type="match status" value="2"/>
</dbReference>
<name>A0ABY5VDE5_9FIRM</name>
<protein>
    <submittedName>
        <fullName evidence="7">Sugar ABC transporter substrate-binding protein</fullName>
    </submittedName>
</protein>
<feature type="compositionally biased region" description="Basic and acidic residues" evidence="4">
    <location>
        <begin position="37"/>
        <end position="53"/>
    </location>
</feature>
<dbReference type="CDD" id="cd01536">
    <property type="entry name" value="PBP1_ABC_sugar_binding-like"/>
    <property type="match status" value="1"/>
</dbReference>
<evidence type="ECO:0000256" key="3">
    <source>
        <dbReference type="ARBA" id="ARBA00022729"/>
    </source>
</evidence>
<dbReference type="PANTHER" id="PTHR46847:SF1">
    <property type="entry name" value="D-ALLOSE-BINDING PERIPLASMIC PROTEIN-RELATED"/>
    <property type="match status" value="1"/>
</dbReference>
<keyword evidence="8" id="KW-1185">Reference proteome</keyword>
<keyword evidence="3 5" id="KW-0732">Signal</keyword>
<gene>
    <name evidence="7" type="ORF">NQ502_12805</name>
</gene>
<dbReference type="InterPro" id="IPR028082">
    <property type="entry name" value="Peripla_BP_I"/>
</dbReference>
<comment type="subcellular location">
    <subcellularLocation>
        <location evidence="1">Cell envelope</location>
    </subcellularLocation>
</comment>
<accession>A0ABY5VDE5</accession>
<dbReference type="RefSeq" id="WP_028529923.1">
    <property type="nucleotide sequence ID" value="NZ_CABLBR010000037.1"/>
</dbReference>
<evidence type="ECO:0000259" key="6">
    <source>
        <dbReference type="Pfam" id="PF13407"/>
    </source>
</evidence>
<feature type="signal peptide" evidence="5">
    <location>
        <begin position="1"/>
        <end position="21"/>
    </location>
</feature>
<proteinExistence type="inferred from homology"/>
<dbReference type="EMBL" id="CP102290">
    <property type="protein sequence ID" value="UWP58256.1"/>
    <property type="molecule type" value="Genomic_DNA"/>
</dbReference>
<feature type="region of interest" description="Disordered" evidence="4">
    <location>
        <begin position="27"/>
        <end position="53"/>
    </location>
</feature>
<dbReference type="Proteomes" id="UP001060164">
    <property type="component" value="Chromosome"/>
</dbReference>
<evidence type="ECO:0000256" key="4">
    <source>
        <dbReference type="SAM" id="MobiDB-lite"/>
    </source>
</evidence>
<reference evidence="7" key="1">
    <citation type="journal article" date="2022" name="Cell">
        <title>Design, construction, and in vivo augmentation of a complex gut microbiome.</title>
        <authorList>
            <person name="Cheng A.G."/>
            <person name="Ho P.Y."/>
            <person name="Aranda-Diaz A."/>
            <person name="Jain S."/>
            <person name="Yu F.B."/>
            <person name="Meng X."/>
            <person name="Wang M."/>
            <person name="Iakiviak M."/>
            <person name="Nagashima K."/>
            <person name="Zhao A."/>
            <person name="Murugkar P."/>
            <person name="Patil A."/>
            <person name="Atabakhsh K."/>
            <person name="Weakley A."/>
            <person name="Yan J."/>
            <person name="Brumbaugh A.R."/>
            <person name="Higginbottom S."/>
            <person name="Dimas A."/>
            <person name="Shiver A.L."/>
            <person name="Deutschbauer A."/>
            <person name="Neff N."/>
            <person name="Sonnenburg J.L."/>
            <person name="Huang K.C."/>
            <person name="Fischbach M.A."/>
        </authorList>
    </citation>
    <scope>NUCLEOTIDE SEQUENCE</scope>
    <source>
        <strain evidence="7">DSM 19829</strain>
    </source>
</reference>
<dbReference type="InterPro" id="IPR025997">
    <property type="entry name" value="SBP_2_dom"/>
</dbReference>
<sequence>MKTKKMIAVWMTAGIIMVSLAGCGGKDDTSKTAAGQERAEDTADAKENKVDKGASESPVRLGIVVKSLSDQYYTLLKKGAEDRAEEVGNIELTVIAPNSEADVQKQVENVETLLAKGVDVIGIAPAHNETLLPVLQQAVEQGVKVMAVDNDTTLEEKVTFIGTENETAAYEGAKWAGEQIGEGGNAIVLRGKLGDSNHDEREAGLQKGLEETGINVLEIQTADCEEQKGLQVTENLIQKYDNIDLVITTADTMSMGAYRAIEQAGMTDKIQVYGFDGQYSFAKLIAEGKVLGTTAQDPYTMGIIAVDTAVSIANGEEVNPRIDSGQIIVTQENGAEFVKDLESKLPQ</sequence>
<evidence type="ECO:0000313" key="7">
    <source>
        <dbReference type="EMBL" id="UWP58256.1"/>
    </source>
</evidence>
<dbReference type="Pfam" id="PF13407">
    <property type="entry name" value="Peripla_BP_4"/>
    <property type="match status" value="1"/>
</dbReference>
<evidence type="ECO:0000256" key="5">
    <source>
        <dbReference type="SAM" id="SignalP"/>
    </source>
</evidence>